<comment type="caution">
    <text evidence="1">The sequence shown here is derived from an EMBL/GenBank/DDBJ whole genome shotgun (WGS) entry which is preliminary data.</text>
</comment>
<dbReference type="EMBL" id="JBHTMC010000001">
    <property type="protein sequence ID" value="MFD1262015.1"/>
    <property type="molecule type" value="Genomic_DNA"/>
</dbReference>
<sequence length="492" mass="52543">MTLEQAKAIVDGLGGKAAGHLIRAEDWNALVSVLGAYGAQIEALDTGLQGVQADVAALATEVQAAIAELAARVAPLEGLDEVVARIDAETAPLRENYLLRVSTTNEHYLVGQVAELVFTATALDGGPLPEPRPWLDIVTTWGRLRAVPGFIVRENAEENALAVQFNNAGQVRVQLRSHFTKGITASTEAAFAGVLQAQAGNSGKTVMRVLQEAASPQDPEAQMAFRSISTMYEGNRSVRGFADAYIDQYTGGRIIGGISLNPGEWRHYRATVMAFAKPDAVATSPDPTRGVATIQVNFREWIPNWSFGHIDWVDPVLPDWSRLLDVHIRVPDLVHRMVSELDKRATDAGVLGRIRDMKALEKAANVINPGNDTLMQHGKAMMQGALQMQFATGFADTGVAAGYARQAGVTQQVSQTAKAAQDTALDAATAKQAVTVLENRVKAAEQTGKEISAGLRSLGDGINKIDVVQVADLGSRLNAINASLSGLASRIR</sequence>
<evidence type="ECO:0000313" key="2">
    <source>
        <dbReference type="Proteomes" id="UP001597158"/>
    </source>
</evidence>
<dbReference type="RefSeq" id="WP_277830408.1">
    <property type="nucleotide sequence ID" value="NZ_JARQZE010000001.1"/>
</dbReference>
<reference evidence="2" key="1">
    <citation type="journal article" date="2019" name="Int. J. Syst. Evol. Microbiol.">
        <title>The Global Catalogue of Microorganisms (GCM) 10K type strain sequencing project: providing services to taxonomists for standard genome sequencing and annotation.</title>
        <authorList>
            <consortium name="The Broad Institute Genomics Platform"/>
            <consortium name="The Broad Institute Genome Sequencing Center for Infectious Disease"/>
            <person name="Wu L."/>
            <person name="Ma J."/>
        </authorList>
    </citation>
    <scope>NUCLEOTIDE SEQUENCE [LARGE SCALE GENOMIC DNA]</scope>
    <source>
        <strain evidence="2">CCUG 48884</strain>
    </source>
</reference>
<evidence type="ECO:0000313" key="1">
    <source>
        <dbReference type="EMBL" id="MFD1262015.1"/>
    </source>
</evidence>
<dbReference type="Proteomes" id="UP001597158">
    <property type="component" value="Unassembled WGS sequence"/>
</dbReference>
<gene>
    <name evidence="1" type="ORF">ACFQ4M_00375</name>
</gene>
<organism evidence="1 2">
    <name type="scientific">Thauera mechernichensis</name>
    <dbReference type="NCBI Taxonomy" id="82788"/>
    <lineage>
        <taxon>Bacteria</taxon>
        <taxon>Pseudomonadati</taxon>
        <taxon>Pseudomonadota</taxon>
        <taxon>Betaproteobacteria</taxon>
        <taxon>Rhodocyclales</taxon>
        <taxon>Zoogloeaceae</taxon>
        <taxon>Thauera</taxon>
    </lineage>
</organism>
<protein>
    <submittedName>
        <fullName evidence="1">Uncharacterized protein</fullName>
    </submittedName>
</protein>
<accession>A0ABW3W9R3</accession>
<proteinExistence type="predicted"/>
<name>A0ABW3W9R3_9RHOO</name>
<keyword evidence="2" id="KW-1185">Reference proteome</keyword>